<dbReference type="Gene3D" id="3.40.50.880">
    <property type="match status" value="1"/>
</dbReference>
<dbReference type="GeneID" id="54412852"/>
<name>A0A6A6AA91_9PLEO</name>
<dbReference type="GO" id="GO:0022857">
    <property type="term" value="F:transmembrane transporter activity"/>
    <property type="evidence" value="ECO:0007669"/>
    <property type="project" value="InterPro"/>
</dbReference>
<dbReference type="OrthoDB" id="64220at2759"/>
<dbReference type="PROSITE" id="PS50850">
    <property type="entry name" value="MFS"/>
    <property type="match status" value="1"/>
</dbReference>
<dbReference type="SUPFAM" id="SSF56322">
    <property type="entry name" value="ADC synthase"/>
    <property type="match status" value="1"/>
</dbReference>
<dbReference type="Proteomes" id="UP000799771">
    <property type="component" value="Unassembled WGS sequence"/>
</dbReference>
<evidence type="ECO:0000256" key="7">
    <source>
        <dbReference type="ARBA" id="ARBA00022909"/>
    </source>
</evidence>
<feature type="region of interest" description="Disordered" evidence="11">
    <location>
        <begin position="227"/>
        <end position="260"/>
    </location>
</feature>
<dbReference type="RefSeq" id="XP_033523231.1">
    <property type="nucleotide sequence ID" value="XM_033672420.1"/>
</dbReference>
<keyword evidence="7" id="KW-0289">Folate biosynthesis</keyword>
<dbReference type="Gene3D" id="1.20.1250.20">
    <property type="entry name" value="MFS general substrate transporter like domains"/>
    <property type="match status" value="1"/>
</dbReference>
<feature type="transmembrane region" description="Helical" evidence="12">
    <location>
        <begin position="427"/>
        <end position="449"/>
    </location>
</feature>
<evidence type="ECO:0000259" key="13">
    <source>
        <dbReference type="PROSITE" id="PS50850"/>
    </source>
</evidence>
<evidence type="ECO:0000313" key="14">
    <source>
        <dbReference type="EMBL" id="KAF2128842.1"/>
    </source>
</evidence>
<keyword evidence="12" id="KW-0812">Transmembrane</keyword>
<protein>
    <recommendedName>
        <fullName evidence="5">aminodeoxychorismate synthase</fullName>
        <ecNumber evidence="5">2.6.1.85</ecNumber>
    </recommendedName>
    <alternativeName>
        <fullName evidence="9">Para-aminobenzoate synthase</fullName>
    </alternativeName>
    <alternativeName>
        <fullName evidence="10">p-aminobenzoic acid synthase</fullName>
    </alternativeName>
</protein>
<keyword evidence="8" id="KW-0315">Glutamine amidotransferase</keyword>
<dbReference type="EC" id="2.6.1.85" evidence="5"/>
<feature type="transmembrane region" description="Helical" evidence="12">
    <location>
        <begin position="311"/>
        <end position="330"/>
    </location>
</feature>
<dbReference type="PANTHER" id="PTHR11236:SF18">
    <property type="entry name" value="AMINODEOXYCHORISMATE SYNTHASE"/>
    <property type="match status" value="1"/>
</dbReference>
<evidence type="ECO:0000256" key="11">
    <source>
        <dbReference type="SAM" id="MobiDB-lite"/>
    </source>
</evidence>
<comment type="catalytic activity">
    <reaction evidence="1">
        <text>chorismate + L-glutamine = 4-amino-4-deoxychorismate + L-glutamate</text>
        <dbReference type="Rhea" id="RHEA:11672"/>
        <dbReference type="ChEBI" id="CHEBI:29748"/>
        <dbReference type="ChEBI" id="CHEBI:29985"/>
        <dbReference type="ChEBI" id="CHEBI:58359"/>
        <dbReference type="ChEBI" id="CHEBI:58406"/>
        <dbReference type="EC" id="2.6.1.85"/>
    </reaction>
</comment>
<evidence type="ECO:0000256" key="4">
    <source>
        <dbReference type="ARBA" id="ARBA00005970"/>
    </source>
</evidence>
<feature type="transmembrane region" description="Helical" evidence="12">
    <location>
        <begin position="95"/>
        <end position="112"/>
    </location>
</feature>
<dbReference type="Pfam" id="PF08700">
    <property type="entry name" value="VPS51_Exo84_N"/>
    <property type="match status" value="1"/>
</dbReference>
<feature type="transmembrane region" description="Helical" evidence="12">
    <location>
        <begin position="159"/>
        <end position="180"/>
    </location>
</feature>
<organism evidence="14 15">
    <name type="scientific">Dothidotthia symphoricarpi CBS 119687</name>
    <dbReference type="NCBI Taxonomy" id="1392245"/>
    <lineage>
        <taxon>Eukaryota</taxon>
        <taxon>Fungi</taxon>
        <taxon>Dikarya</taxon>
        <taxon>Ascomycota</taxon>
        <taxon>Pezizomycotina</taxon>
        <taxon>Dothideomycetes</taxon>
        <taxon>Pleosporomycetidae</taxon>
        <taxon>Pleosporales</taxon>
        <taxon>Dothidotthiaceae</taxon>
        <taxon>Dothidotthia</taxon>
    </lineage>
</organism>
<evidence type="ECO:0000256" key="2">
    <source>
        <dbReference type="ARBA" id="ARBA00004141"/>
    </source>
</evidence>
<keyword evidence="15" id="KW-1185">Reference proteome</keyword>
<dbReference type="InterPro" id="IPR029062">
    <property type="entry name" value="Class_I_gatase-like"/>
</dbReference>
<dbReference type="SUPFAM" id="SSF103473">
    <property type="entry name" value="MFS general substrate transporter"/>
    <property type="match status" value="1"/>
</dbReference>
<dbReference type="InterPro" id="IPR005801">
    <property type="entry name" value="ADC_synthase"/>
</dbReference>
<dbReference type="InterPro" id="IPR015890">
    <property type="entry name" value="Chorismate_C"/>
</dbReference>
<dbReference type="InterPro" id="IPR020846">
    <property type="entry name" value="MFS_dom"/>
</dbReference>
<comment type="subcellular location">
    <subcellularLocation>
        <location evidence="2">Membrane</location>
        <topology evidence="2">Multi-pass membrane protein</topology>
    </subcellularLocation>
</comment>
<keyword evidence="12" id="KW-1133">Transmembrane helix</keyword>
<evidence type="ECO:0000256" key="1">
    <source>
        <dbReference type="ARBA" id="ARBA00001000"/>
    </source>
</evidence>
<dbReference type="Pfam" id="PF00117">
    <property type="entry name" value="GATase"/>
    <property type="match status" value="1"/>
</dbReference>
<feature type="transmembrane region" description="Helical" evidence="12">
    <location>
        <begin position="67"/>
        <end position="88"/>
    </location>
</feature>
<feature type="transmembrane region" description="Helical" evidence="12">
    <location>
        <begin position="30"/>
        <end position="55"/>
    </location>
</feature>
<keyword evidence="12" id="KW-0472">Membrane</keyword>
<dbReference type="InterPro" id="IPR036259">
    <property type="entry name" value="MFS_trans_sf"/>
</dbReference>
<dbReference type="PANTHER" id="PTHR11236">
    <property type="entry name" value="AMINOBENZOATE/ANTHRANILATE SYNTHASE"/>
    <property type="match status" value="1"/>
</dbReference>
<sequence>MSLKHGTIRAAHWVAVELGLKTMRSARKDVYIIILSRYLRMFAYGAVALILAVYFQALGFSDEQIGFFMTLTLLGDVVISLLLTLIADSLGRRKTLLLGALAMALSGTVFATTSNYGALLVSAIVGVISPTGTEIGPFRAVEESTLAHLVDEQQRSDVYTWYVVLAVLGTSTGLVVGGLAVDKMQGLDGWTELDAYRAVFWIYTGVGLLKAIMALCLSQQCEHVHEKTSQSESPGETEPLLSSDPVTQDTAPSKPTKNLWNPINRISKPSRGMLIKFCSLFFFDALGSGMVPFSLINFYMERKFSLPKGKLGGIMSATWVVSTIGNVFAASLAKRLGLIQAMVATHFPSSVFLAALPIANGLPLTICLLVGRSVLSSMDQAPRSAFLSIVVLPEERTAVMGVVNIVRTLAQSGGPSITGVLAGRDRFWLAFLVAGALKVAYDVMLLAFFGGNVHPRAVCMGEESDSRDDRPISTRSQLNGSWDTPSRLIETKVQQSLATACEQHLSLVAGPCIPGQNTPFTRRSWTMAPAIMTQRPKILFLDAYDSFSNNIVALVEQNVEADVVKVFIDEPSLVCGQRPTSPTERSTRDTISFRDYLKDFDAVIAGPGPGWAKCDTDVGLMKELWKLQDEDMMPVLGVCLGFQSLCLAFGAEIEKLEEPKHGIITDVLHNRQSIFRDVEKLLATQYHSLQVMLNHPIQTKRAVRYPAQLWESTATCPQLEPLAWDFDSERNGAVLMGVKHIQKPFWGVQFHPESICTNSEGSRIIRNWWEDAQSWNRKRMFSHVAQKSSLSPFRAAPMTFSDFRREFKGYGADNQATCSLKGVVGKANSGISESEYPRPKELAVLVAHGDGISIPDLSPEAVHCSTTGSGRLTVADVCELLEIQRREAIVLQSGLQSNLVPMAVGTGRYSIIGLVIPGETLRLHYYTRSRIMQLRDGRDRVHTEWKVADPWPYIKEVMEYLRPATPPRTSTWAPFWGGLMGYASYEAGLQTIDVPADGVAEHPDICFAYITRSIVFDHQVKKVYVQSIRGAHDNHWVEQTVQRIYEAAGSKSAETTPSGTPVPKPDPFEKFGPMNQYIDSCVQSSASREEYCDKVRSCQDAIADGQSYELCLTTRNEIRAKKPNSCRISRAECNEHSWNLYKRLTGQNPAPFSAYMRMHNVHILSSSPERFISWDRSQTAQCRPIKGTVQKKLGVTAEDAHAILSSSKERAENLMIVDLTRHQLHGVYGSANVCVSQLMEMEEYETVWQLTTVVDATPSGASKPKAPGEWEDPTDYVSASGEQTIPYLGFQAFVESLPPGSMTGAPKKRSCELLQNEEAGQRRGIYSGVLGYLDVGGGGDFSVVIRTAIKIDSPDNDKEDVWRIGAGGAVTSQSTPDGEYEEMLVKFQSTARAFKHQPPPPPPTKKKIKIELLNPIDPDEFEELLLRTRDGGQPSLEDAQIIQRLAMATDAPDPRTFQTWEDAFQYPIPVVRKLEQQLRTNADDNREKLRSLVGASYRSLLDTAETIIDMEVCMQQVESKLARVFWKRLLIWDTDVERYTFASQLAILRNAPTVMTRLIKRDGSYLLVAKVLVVSRLLHKALSQSKDKPPIVEQSWERLLSVRRKLLRRIDKRLASTSGETATLVESMSAYALVTSSTPTDVLQHFHKVRMEKVTSALKQGDDELAKHGVGALQICIQTCLDTQTIFPRRLAESLVKLKAHPLIQDPDVRGLYELNLEVHDRWIGDEARNYTPWPRHDELQRADAERILHRWSKDAISAFLQEIKTSLEGEDRLKEVASLRQELIETWILSGSRMAGVKSANVLDDLRDTMNEKLESIVRSRTQGLQDVVSSLKSQLDVGTPSSDSSSLSLWNTTAKSSDLSNGAQVFKATILNTHQGRDQPVMNVLSAFDKWMDSVLEVKGIVKGMKEARWDDTFADDVDDASDDELGESKQTLLSADDPRLLEEVTQEALSDALNSLGQSFSQIAETSIKVDDKSSVEKAAFILRVVREIGDRIPRLRLQDKSSPLASPFTSKVLQPLYTTLATYIVPPTVASYEKALLNATKAKPQSVILWEGNPPLPSQPSASAFRFLRELNKSMARVGSDLWAPGSASILKSVLAQETRKALQDHIQTIKVSNKKVEKEESEEPTDTPASPQNAAAPENVEHADGSVKERQGQQLKQLLFDALYIQRFTGEKKQSIDDLVEKIELEALDEAAVNRLRKNAADYAKKTYLLFALLA</sequence>
<gene>
    <name evidence="14" type="ORF">P153DRAFT_423317</name>
</gene>
<dbReference type="GO" id="GO:0016020">
    <property type="term" value="C:membrane"/>
    <property type="evidence" value="ECO:0007669"/>
    <property type="project" value="UniProtKB-SubCell"/>
</dbReference>
<dbReference type="CDD" id="cd17325">
    <property type="entry name" value="MFS_MdtG_SLC18_like"/>
    <property type="match status" value="1"/>
</dbReference>
<feature type="domain" description="Major facilitator superfamily (MFS) profile" evidence="13">
    <location>
        <begin position="29"/>
        <end position="453"/>
    </location>
</feature>
<dbReference type="InterPro" id="IPR006805">
    <property type="entry name" value="Anth_synth_I_N"/>
</dbReference>
<feature type="transmembrane region" description="Helical" evidence="12">
    <location>
        <begin position="274"/>
        <end position="299"/>
    </location>
</feature>
<dbReference type="EMBL" id="ML977507">
    <property type="protein sequence ID" value="KAF2128842.1"/>
    <property type="molecule type" value="Genomic_DNA"/>
</dbReference>
<keyword evidence="6" id="KW-0808">Transferase</keyword>
<dbReference type="PROSITE" id="PS51273">
    <property type="entry name" value="GATASE_TYPE_1"/>
    <property type="match status" value="1"/>
</dbReference>
<feature type="region of interest" description="Disordered" evidence="11">
    <location>
        <begin position="2117"/>
        <end position="2153"/>
    </location>
</feature>
<evidence type="ECO:0000256" key="10">
    <source>
        <dbReference type="ARBA" id="ARBA00031904"/>
    </source>
</evidence>
<dbReference type="GO" id="GO:0005737">
    <property type="term" value="C:cytoplasm"/>
    <property type="evidence" value="ECO:0007669"/>
    <property type="project" value="TreeGrafter"/>
</dbReference>
<dbReference type="PRINTS" id="PR00096">
    <property type="entry name" value="GATASE"/>
</dbReference>
<comment type="pathway">
    <text evidence="3">Cofactor biosynthesis; tetrahydrofolate biosynthesis; 4-aminobenzoate from chorismate: step 1/2.</text>
</comment>
<accession>A0A6A6AA91</accession>
<dbReference type="Pfam" id="PF07690">
    <property type="entry name" value="MFS_1"/>
    <property type="match status" value="1"/>
</dbReference>
<dbReference type="GO" id="GO:0000162">
    <property type="term" value="P:L-tryptophan biosynthetic process"/>
    <property type="evidence" value="ECO:0007669"/>
    <property type="project" value="TreeGrafter"/>
</dbReference>
<dbReference type="GO" id="GO:0046654">
    <property type="term" value="P:tetrahydrofolate biosynthetic process"/>
    <property type="evidence" value="ECO:0007669"/>
    <property type="project" value="UniProtKB-UniPathway"/>
</dbReference>
<reference evidence="14" key="1">
    <citation type="journal article" date="2020" name="Stud. Mycol.">
        <title>101 Dothideomycetes genomes: a test case for predicting lifestyles and emergence of pathogens.</title>
        <authorList>
            <person name="Haridas S."/>
            <person name="Albert R."/>
            <person name="Binder M."/>
            <person name="Bloem J."/>
            <person name="Labutti K."/>
            <person name="Salamov A."/>
            <person name="Andreopoulos B."/>
            <person name="Baker S."/>
            <person name="Barry K."/>
            <person name="Bills G."/>
            <person name="Bluhm B."/>
            <person name="Cannon C."/>
            <person name="Castanera R."/>
            <person name="Culley D."/>
            <person name="Daum C."/>
            <person name="Ezra D."/>
            <person name="Gonzalez J."/>
            <person name="Henrissat B."/>
            <person name="Kuo A."/>
            <person name="Liang C."/>
            <person name="Lipzen A."/>
            <person name="Lutzoni F."/>
            <person name="Magnuson J."/>
            <person name="Mondo S."/>
            <person name="Nolan M."/>
            <person name="Ohm R."/>
            <person name="Pangilinan J."/>
            <person name="Park H.-J."/>
            <person name="Ramirez L."/>
            <person name="Alfaro M."/>
            <person name="Sun H."/>
            <person name="Tritt A."/>
            <person name="Yoshinaga Y."/>
            <person name="Zwiers L.-H."/>
            <person name="Turgeon B."/>
            <person name="Goodwin S."/>
            <person name="Spatafora J."/>
            <person name="Crous P."/>
            <person name="Grigoriev I."/>
        </authorList>
    </citation>
    <scope>NUCLEOTIDE SEQUENCE</scope>
    <source>
        <strain evidence="14">CBS 119687</strain>
    </source>
</reference>
<dbReference type="SUPFAM" id="SSF52317">
    <property type="entry name" value="Class I glutamine amidotransferase-like"/>
    <property type="match status" value="1"/>
</dbReference>
<feature type="transmembrane region" description="Helical" evidence="12">
    <location>
        <begin position="118"/>
        <end position="138"/>
    </location>
</feature>
<dbReference type="CDD" id="cd01743">
    <property type="entry name" value="GATase1_Anthranilate_Synthase"/>
    <property type="match status" value="1"/>
</dbReference>
<dbReference type="Pfam" id="PF00425">
    <property type="entry name" value="Chorismate_bind"/>
    <property type="match status" value="2"/>
</dbReference>
<dbReference type="InterPro" id="IPR019999">
    <property type="entry name" value="Anth_synth_I-like"/>
</dbReference>
<dbReference type="Gene3D" id="3.60.120.10">
    <property type="entry name" value="Anthranilate synthase"/>
    <property type="match status" value="1"/>
</dbReference>
<dbReference type="GO" id="GO:0046656">
    <property type="term" value="P:folic acid biosynthetic process"/>
    <property type="evidence" value="ECO:0007669"/>
    <property type="project" value="UniProtKB-KW"/>
</dbReference>
<evidence type="ECO:0000256" key="5">
    <source>
        <dbReference type="ARBA" id="ARBA00013139"/>
    </source>
</evidence>
<evidence type="ECO:0000256" key="6">
    <source>
        <dbReference type="ARBA" id="ARBA00022679"/>
    </source>
</evidence>
<dbReference type="UniPathway" id="UPA00077">
    <property type="reaction ID" value="UER00149"/>
</dbReference>
<dbReference type="InterPro" id="IPR006221">
    <property type="entry name" value="TrpG/PapA_dom"/>
</dbReference>
<evidence type="ECO:0000256" key="12">
    <source>
        <dbReference type="SAM" id="Phobius"/>
    </source>
</evidence>
<evidence type="ECO:0000256" key="3">
    <source>
        <dbReference type="ARBA" id="ARBA00005009"/>
    </source>
</evidence>
<dbReference type="GO" id="GO:0046820">
    <property type="term" value="F:4-amino-4-deoxychorismate synthase activity"/>
    <property type="evidence" value="ECO:0007669"/>
    <property type="project" value="UniProtKB-EC"/>
</dbReference>
<feature type="compositionally biased region" description="Basic and acidic residues" evidence="11">
    <location>
        <begin position="2144"/>
        <end position="2153"/>
    </location>
</feature>
<proteinExistence type="inferred from homology"/>
<evidence type="ECO:0000256" key="8">
    <source>
        <dbReference type="ARBA" id="ARBA00022962"/>
    </source>
</evidence>
<feature type="transmembrane region" description="Helical" evidence="12">
    <location>
        <begin position="200"/>
        <end position="217"/>
    </location>
</feature>
<evidence type="ECO:0000313" key="15">
    <source>
        <dbReference type="Proteomes" id="UP000799771"/>
    </source>
</evidence>
<dbReference type="GO" id="GO:0008153">
    <property type="term" value="P:4-aminobenzoate biosynthetic process"/>
    <property type="evidence" value="ECO:0007669"/>
    <property type="project" value="TreeGrafter"/>
</dbReference>
<comment type="similarity">
    <text evidence="4">In the C-terminal section; belongs to the anthranilate synthase component I family.</text>
</comment>
<dbReference type="InterPro" id="IPR011701">
    <property type="entry name" value="MFS"/>
</dbReference>
<feature type="compositionally biased region" description="Polar residues" evidence="11">
    <location>
        <begin position="244"/>
        <end position="260"/>
    </location>
</feature>
<dbReference type="Pfam" id="PF04715">
    <property type="entry name" value="Anth_synt_I_N"/>
    <property type="match status" value="1"/>
</dbReference>
<dbReference type="InterPro" id="IPR017926">
    <property type="entry name" value="GATASE"/>
</dbReference>
<evidence type="ECO:0000256" key="9">
    <source>
        <dbReference type="ARBA" id="ARBA00031329"/>
    </source>
</evidence>